<proteinExistence type="predicted"/>
<feature type="transmembrane region" description="Helical" evidence="10">
    <location>
        <begin position="59"/>
        <end position="78"/>
    </location>
</feature>
<evidence type="ECO:0000256" key="4">
    <source>
        <dbReference type="ARBA" id="ARBA00022842"/>
    </source>
</evidence>
<evidence type="ECO:0000256" key="1">
    <source>
        <dbReference type="ARBA" id="ARBA00004127"/>
    </source>
</evidence>
<evidence type="ECO:0008006" key="12">
    <source>
        <dbReference type="Google" id="ProtNLM"/>
    </source>
</evidence>
<keyword evidence="5" id="KW-1278">Translocase</keyword>
<evidence type="ECO:0000256" key="8">
    <source>
        <dbReference type="ARBA" id="ARBA00023136"/>
    </source>
</evidence>
<feature type="transmembrane region" description="Helical" evidence="10">
    <location>
        <begin position="6"/>
        <end position="29"/>
    </location>
</feature>
<comment type="subcellular location">
    <subcellularLocation>
        <location evidence="1">Endomembrane system</location>
        <topology evidence="1">Multi-pass membrane protein</topology>
    </subcellularLocation>
</comment>
<evidence type="ECO:0000256" key="10">
    <source>
        <dbReference type="SAM" id="Phobius"/>
    </source>
</evidence>
<evidence type="ECO:0000256" key="3">
    <source>
        <dbReference type="ARBA" id="ARBA00022692"/>
    </source>
</evidence>
<keyword evidence="6 10" id="KW-1133">Transmembrane helix</keyword>
<feature type="non-terminal residue" evidence="11">
    <location>
        <position position="232"/>
    </location>
</feature>
<keyword evidence="4" id="KW-0460">Magnesium</keyword>
<accession>A0A0F8X3S2</accession>
<evidence type="ECO:0000256" key="9">
    <source>
        <dbReference type="SAM" id="MobiDB-lite"/>
    </source>
</evidence>
<dbReference type="EMBL" id="LAZR01061342">
    <property type="protein sequence ID" value="KKK63767.1"/>
    <property type="molecule type" value="Genomic_DNA"/>
</dbReference>
<evidence type="ECO:0000256" key="7">
    <source>
        <dbReference type="ARBA" id="ARBA00023065"/>
    </source>
</evidence>
<dbReference type="Pfam" id="PF03030">
    <property type="entry name" value="H_PPase"/>
    <property type="match status" value="1"/>
</dbReference>
<dbReference type="GO" id="GO:0012505">
    <property type="term" value="C:endomembrane system"/>
    <property type="evidence" value="ECO:0007669"/>
    <property type="project" value="UniProtKB-SubCell"/>
</dbReference>
<dbReference type="InterPro" id="IPR004131">
    <property type="entry name" value="PPase-energised_H-pump"/>
</dbReference>
<comment type="caution">
    <text evidence="11">The sequence shown here is derived from an EMBL/GenBank/DDBJ whole genome shotgun (WGS) entry which is preliminary data.</text>
</comment>
<dbReference type="GO" id="GO:0004427">
    <property type="term" value="F:inorganic diphosphate phosphatase activity"/>
    <property type="evidence" value="ECO:0007669"/>
    <property type="project" value="InterPro"/>
</dbReference>
<feature type="transmembrane region" description="Helical" evidence="10">
    <location>
        <begin position="125"/>
        <end position="158"/>
    </location>
</feature>
<evidence type="ECO:0000256" key="6">
    <source>
        <dbReference type="ARBA" id="ARBA00022989"/>
    </source>
</evidence>
<name>A0A0F8X3S2_9ZZZZ</name>
<protein>
    <recommendedName>
        <fullName evidence="12">Sodium-translocating pyrophosphatase</fullName>
    </recommendedName>
</protein>
<dbReference type="GO" id="GO:0009678">
    <property type="term" value="F:diphosphate hydrolysis-driven proton transmembrane transporter activity"/>
    <property type="evidence" value="ECO:0007669"/>
    <property type="project" value="InterPro"/>
</dbReference>
<organism evidence="11">
    <name type="scientific">marine sediment metagenome</name>
    <dbReference type="NCBI Taxonomy" id="412755"/>
    <lineage>
        <taxon>unclassified sequences</taxon>
        <taxon>metagenomes</taxon>
        <taxon>ecological metagenomes</taxon>
    </lineage>
</organism>
<feature type="transmembrane region" description="Helical" evidence="10">
    <location>
        <begin position="170"/>
        <end position="188"/>
    </location>
</feature>
<keyword evidence="2" id="KW-0813">Transport</keyword>
<dbReference type="GO" id="GO:0016020">
    <property type="term" value="C:membrane"/>
    <property type="evidence" value="ECO:0007669"/>
    <property type="project" value="InterPro"/>
</dbReference>
<reference evidence="11" key="1">
    <citation type="journal article" date="2015" name="Nature">
        <title>Complex archaea that bridge the gap between prokaryotes and eukaryotes.</title>
        <authorList>
            <person name="Spang A."/>
            <person name="Saw J.H."/>
            <person name="Jorgensen S.L."/>
            <person name="Zaremba-Niedzwiedzka K."/>
            <person name="Martijn J."/>
            <person name="Lind A.E."/>
            <person name="van Eijk R."/>
            <person name="Schleper C."/>
            <person name="Guy L."/>
            <person name="Ettema T.J."/>
        </authorList>
    </citation>
    <scope>NUCLEOTIDE SEQUENCE</scope>
</reference>
<sequence length="232" mass="23840">MNFSYILLLASAGGLLALGLAFFKTLWIFKQPVENEKLKRISGYVADGAMAFLSREYSVLLPFVLVVTVLLAVANRGFLRLQALSFPAGALCSALTGFIGMKVATASNSRTTHAAQGGLNKALKVAFSGGTVMGMSVVGLALLGISVTFAVIIAIVTGGIGVNVDALSRSVLPIMAGFSLGASSIALFSRVGGGIYTKAADIGADLVGKVEADIPEDDPRNPATIADNVGDN</sequence>
<dbReference type="AlphaFoldDB" id="A0A0F8X3S2"/>
<keyword evidence="3 10" id="KW-0812">Transmembrane</keyword>
<evidence type="ECO:0000256" key="2">
    <source>
        <dbReference type="ARBA" id="ARBA00022448"/>
    </source>
</evidence>
<keyword evidence="8 10" id="KW-0472">Membrane</keyword>
<evidence type="ECO:0000313" key="11">
    <source>
        <dbReference type="EMBL" id="KKK63767.1"/>
    </source>
</evidence>
<dbReference type="PANTHER" id="PTHR31998">
    <property type="entry name" value="K(+)-INSENSITIVE PYROPHOSPHATE-ENERGIZED PROTON PUMP"/>
    <property type="match status" value="1"/>
</dbReference>
<keyword evidence="7" id="KW-0406">Ion transport</keyword>
<feature type="region of interest" description="Disordered" evidence="9">
    <location>
        <begin position="213"/>
        <end position="232"/>
    </location>
</feature>
<gene>
    <name evidence="11" type="ORF">LCGC14_2990980</name>
</gene>
<evidence type="ECO:0000256" key="5">
    <source>
        <dbReference type="ARBA" id="ARBA00022967"/>
    </source>
</evidence>